<dbReference type="InterPro" id="IPR035905">
    <property type="entry name" value="Barstar-like_sf"/>
</dbReference>
<dbReference type="Pfam" id="PF01337">
    <property type="entry name" value="Barstar"/>
    <property type="match status" value="1"/>
</dbReference>
<reference evidence="3 4" key="1">
    <citation type="submission" date="2019-12" db="EMBL/GenBank/DDBJ databases">
        <title>Comparative genomics gives insights into the taxonomy of the Azoarcus-Aromatoleum group and reveals separate origins of nif in the plant-associated Azoarcus and non-plant-associated Aromatoleum sub-groups.</title>
        <authorList>
            <person name="Lafos M."/>
            <person name="Maluk M."/>
            <person name="Batista M."/>
            <person name="Junghare M."/>
            <person name="Carmona M."/>
            <person name="Faoro H."/>
            <person name="Cruz L.M."/>
            <person name="Battistoni F."/>
            <person name="De Souza E."/>
            <person name="Pedrosa F."/>
            <person name="Chen W.-M."/>
            <person name="Poole P.S."/>
            <person name="Dixon R.A."/>
            <person name="James E.K."/>
        </authorList>
    </citation>
    <scope>NUCLEOTIDE SEQUENCE [LARGE SCALE GENOMIC DNA]</scope>
    <source>
        <strain evidence="3 4">Td21</strain>
    </source>
</reference>
<dbReference type="EMBL" id="WTVN01000022">
    <property type="protein sequence ID" value="NMG44911.1"/>
    <property type="molecule type" value="Genomic_DNA"/>
</dbReference>
<dbReference type="Proteomes" id="UP000623795">
    <property type="component" value="Unassembled WGS sequence"/>
</dbReference>
<evidence type="ECO:0000313" key="4">
    <source>
        <dbReference type="Proteomes" id="UP000623795"/>
    </source>
</evidence>
<dbReference type="RefSeq" id="WP_169256761.1">
    <property type="nucleotide sequence ID" value="NZ_WTVN01000022.1"/>
</dbReference>
<organism evidence="3 4">
    <name type="scientific">Aromatoleum toluvorans</name>
    <dbReference type="NCBI Taxonomy" id="92002"/>
    <lineage>
        <taxon>Bacteria</taxon>
        <taxon>Pseudomonadati</taxon>
        <taxon>Pseudomonadota</taxon>
        <taxon>Betaproteobacteria</taxon>
        <taxon>Rhodocyclales</taxon>
        <taxon>Rhodocyclaceae</taxon>
        <taxon>Aromatoleum</taxon>
    </lineage>
</organism>
<dbReference type="CDD" id="cd05141">
    <property type="entry name" value="Barstar_evA4336-like"/>
    <property type="match status" value="1"/>
</dbReference>
<evidence type="ECO:0000313" key="3">
    <source>
        <dbReference type="EMBL" id="NMG44911.1"/>
    </source>
</evidence>
<protein>
    <recommendedName>
        <fullName evidence="2">Barstar (barnase inhibitor) domain-containing protein</fullName>
    </recommendedName>
</protein>
<evidence type="ECO:0000256" key="1">
    <source>
        <dbReference type="ARBA" id="ARBA00006845"/>
    </source>
</evidence>
<name>A0ABX1PZQ5_9RHOO</name>
<evidence type="ECO:0000259" key="2">
    <source>
        <dbReference type="Pfam" id="PF01337"/>
    </source>
</evidence>
<dbReference type="InterPro" id="IPR000468">
    <property type="entry name" value="Barstar"/>
</dbReference>
<comment type="caution">
    <text evidence="3">The sequence shown here is derived from an EMBL/GenBank/DDBJ whole genome shotgun (WGS) entry which is preliminary data.</text>
</comment>
<keyword evidence="4" id="KW-1185">Reference proteome</keyword>
<dbReference type="Gene3D" id="3.30.370.10">
    <property type="entry name" value="Barstar-like"/>
    <property type="match status" value="1"/>
</dbReference>
<dbReference type="SUPFAM" id="SSF52038">
    <property type="entry name" value="Barstar-related"/>
    <property type="match status" value="1"/>
</dbReference>
<feature type="domain" description="Barstar (barnase inhibitor)" evidence="2">
    <location>
        <begin position="41"/>
        <end position="134"/>
    </location>
</feature>
<gene>
    <name evidence="3" type="ORF">GPA22_14385</name>
</gene>
<proteinExistence type="inferred from homology"/>
<sequence length="147" mass="15669">MVQENRLAARLHKASGAGAYHLPADGGAAIAAAAAAAGLGVAHVDLQGCQDKAEFLRRVAAALRFPAWFGHNWDALADCLTDMSWWPADGHVLILAHADRFRAAAEKDFLQALEILGEAASERAADGVPFWIFVGLTADGLAHLRRF</sequence>
<accession>A0ABX1PZQ5</accession>
<comment type="similarity">
    <text evidence="1">Belongs to the barstar family.</text>
</comment>